<dbReference type="EMBL" id="GG666552">
    <property type="protein sequence ID" value="EEN56367.1"/>
    <property type="molecule type" value="Genomic_DNA"/>
</dbReference>
<feature type="compositionally biased region" description="Polar residues" evidence="3">
    <location>
        <begin position="129"/>
        <end position="152"/>
    </location>
</feature>
<gene>
    <name evidence="4" type="ORF">BRAFLDRAFT_66588</name>
</gene>
<keyword evidence="1 2" id="KW-1015">Disulfide bond</keyword>
<sequence>MAARMTSVSGPFLRGGFRAEPYPYSGGPYGLQTPAGFGCFLVKRESQLGCLFSEACKRNKFEEALGRKWGSCSYSCPSVYGNASCVPDAFRCDGDADCLGEEDEQGCGDAAPMEDGDGETGDGEATDGQATTNRPTPGQEATSEFNAGQRATSGPIGDQEAAGGPTGGLQPEPTAEPTARKQEFLAIFGFLHYRGT</sequence>
<dbReference type="SMART" id="SM00192">
    <property type="entry name" value="LDLa"/>
    <property type="match status" value="1"/>
</dbReference>
<dbReference type="InterPro" id="IPR002172">
    <property type="entry name" value="LDrepeatLR_classA_rpt"/>
</dbReference>
<feature type="region of interest" description="Disordered" evidence="3">
    <location>
        <begin position="103"/>
        <end position="179"/>
    </location>
</feature>
<dbReference type="Gene3D" id="4.10.400.10">
    <property type="entry name" value="Low-density Lipoprotein Receptor"/>
    <property type="match status" value="1"/>
</dbReference>
<feature type="disulfide bond" evidence="2">
    <location>
        <begin position="92"/>
        <end position="107"/>
    </location>
</feature>
<reference evidence="4" key="1">
    <citation type="journal article" date="2008" name="Nature">
        <title>The amphioxus genome and the evolution of the chordate karyotype.</title>
        <authorList>
            <consortium name="US DOE Joint Genome Institute (JGI-PGF)"/>
            <person name="Putnam N.H."/>
            <person name="Butts T."/>
            <person name="Ferrier D.E.K."/>
            <person name="Furlong R.F."/>
            <person name="Hellsten U."/>
            <person name="Kawashima T."/>
            <person name="Robinson-Rechavi M."/>
            <person name="Shoguchi E."/>
            <person name="Terry A."/>
            <person name="Yu J.-K."/>
            <person name="Benito-Gutierrez E.L."/>
            <person name="Dubchak I."/>
            <person name="Garcia-Fernandez J."/>
            <person name="Gibson-Brown J.J."/>
            <person name="Grigoriev I.V."/>
            <person name="Horton A.C."/>
            <person name="de Jong P.J."/>
            <person name="Jurka J."/>
            <person name="Kapitonov V.V."/>
            <person name="Kohara Y."/>
            <person name="Kuroki Y."/>
            <person name="Lindquist E."/>
            <person name="Lucas S."/>
            <person name="Osoegawa K."/>
            <person name="Pennacchio L.A."/>
            <person name="Salamov A.A."/>
            <person name="Satou Y."/>
            <person name="Sauka-Spengler T."/>
            <person name="Schmutz J."/>
            <person name="Shin-I T."/>
            <person name="Toyoda A."/>
            <person name="Bronner-Fraser M."/>
            <person name="Fujiyama A."/>
            <person name="Holland L.Z."/>
            <person name="Holland P.W.H."/>
            <person name="Satoh N."/>
            <person name="Rokhsar D.S."/>
        </authorList>
    </citation>
    <scope>NUCLEOTIDE SEQUENCE [LARGE SCALE GENOMIC DNA]</scope>
    <source>
        <strain evidence="4">S238N-H82</strain>
        <tissue evidence="4">Testes</tissue>
    </source>
</reference>
<organism>
    <name type="scientific">Branchiostoma floridae</name>
    <name type="common">Florida lancelet</name>
    <name type="synonym">Amphioxus</name>
    <dbReference type="NCBI Taxonomy" id="7739"/>
    <lineage>
        <taxon>Eukaryota</taxon>
        <taxon>Metazoa</taxon>
        <taxon>Chordata</taxon>
        <taxon>Cephalochordata</taxon>
        <taxon>Leptocardii</taxon>
        <taxon>Amphioxiformes</taxon>
        <taxon>Branchiostomatidae</taxon>
        <taxon>Branchiostoma</taxon>
    </lineage>
</organism>
<dbReference type="AlphaFoldDB" id="C3YU90"/>
<dbReference type="PROSITE" id="PS50068">
    <property type="entry name" value="LDLRA_2"/>
    <property type="match status" value="1"/>
</dbReference>
<name>C3YU90_BRAFL</name>
<evidence type="ECO:0000256" key="1">
    <source>
        <dbReference type="ARBA" id="ARBA00023157"/>
    </source>
</evidence>
<evidence type="ECO:0000256" key="3">
    <source>
        <dbReference type="SAM" id="MobiDB-lite"/>
    </source>
</evidence>
<accession>C3YU90</accession>
<dbReference type="SUPFAM" id="SSF57424">
    <property type="entry name" value="LDL receptor-like module"/>
    <property type="match status" value="1"/>
</dbReference>
<comment type="caution">
    <text evidence="2">Lacks conserved residue(s) required for the propagation of feature annotation.</text>
</comment>
<dbReference type="CDD" id="cd00112">
    <property type="entry name" value="LDLa"/>
    <property type="match status" value="1"/>
</dbReference>
<dbReference type="InParanoid" id="C3YU90"/>
<feature type="compositionally biased region" description="Acidic residues" evidence="3">
    <location>
        <begin position="103"/>
        <end position="125"/>
    </location>
</feature>
<evidence type="ECO:0000313" key="4">
    <source>
        <dbReference type="EMBL" id="EEN56367.1"/>
    </source>
</evidence>
<proteinExistence type="predicted"/>
<dbReference type="InterPro" id="IPR036055">
    <property type="entry name" value="LDL_receptor-like_sf"/>
</dbReference>
<evidence type="ECO:0000256" key="2">
    <source>
        <dbReference type="PROSITE-ProRule" id="PRU00124"/>
    </source>
</evidence>
<protein>
    <submittedName>
        <fullName evidence="4">Uncharacterized protein</fullName>
    </submittedName>
</protein>